<reference evidence="1 2" key="1">
    <citation type="journal article" date="2010" name="Stand. Genomic Sci.">
        <title>Complete genome sequence of Rhizobium leguminosarum bv. trifolii strain WSM1325, an effective microsymbiont of annual Mediterranean clovers.</title>
        <authorList>
            <person name="Reeve W."/>
            <person name="O'Hara G."/>
            <person name="Chain P."/>
            <person name="Ardley J."/>
            <person name="Brau L."/>
            <person name="Nandesena K."/>
            <person name="Tiwari R."/>
            <person name="Copeland A."/>
            <person name="Nolan M."/>
            <person name="Han C."/>
            <person name="Brettin T."/>
            <person name="Land M."/>
            <person name="Ovchinikova G."/>
            <person name="Ivanova N."/>
            <person name="Mavromatis K."/>
            <person name="Markowitz V."/>
            <person name="Kyrpides N."/>
            <person name="Melino V."/>
            <person name="Denton M."/>
            <person name="Yates R."/>
            <person name="Howieson J."/>
        </authorList>
    </citation>
    <scope>NUCLEOTIDE SEQUENCE [LARGE SCALE GENOMIC DNA]</scope>
    <source>
        <strain evidence="1 2">WSM1325</strain>
        <plasmid evidence="2">Plasmid pR132504</plasmid>
    </source>
</reference>
<protein>
    <submittedName>
        <fullName evidence="1">Uncharacterized protein</fullName>
    </submittedName>
</protein>
<name>C6BA57_RHILS</name>
<dbReference type="Proteomes" id="UP000002256">
    <property type="component" value="Plasmid pR132504"/>
</dbReference>
<keyword evidence="1" id="KW-0614">Plasmid</keyword>
<gene>
    <name evidence="1" type="ordered locus">Rleg_6041</name>
</gene>
<dbReference type="HOGENOM" id="CLU_3275670_0_0_5"/>
<dbReference type="AlphaFoldDB" id="C6BA57"/>
<evidence type="ECO:0000313" key="2">
    <source>
        <dbReference type="Proteomes" id="UP000002256"/>
    </source>
</evidence>
<organism evidence="1 2">
    <name type="scientific">Rhizobium leguminosarum bv. trifolii (strain WSM1325)</name>
    <dbReference type="NCBI Taxonomy" id="395491"/>
    <lineage>
        <taxon>Bacteria</taxon>
        <taxon>Pseudomonadati</taxon>
        <taxon>Pseudomonadota</taxon>
        <taxon>Alphaproteobacteria</taxon>
        <taxon>Hyphomicrobiales</taxon>
        <taxon>Rhizobiaceae</taxon>
        <taxon>Rhizobium/Agrobacterium group</taxon>
        <taxon>Rhizobium</taxon>
    </lineage>
</organism>
<evidence type="ECO:0000313" key="1">
    <source>
        <dbReference type="EMBL" id="ACS60798.1"/>
    </source>
</evidence>
<accession>C6BA57</accession>
<geneLocation type="plasmid" evidence="1 2">
    <name>pR132504</name>
</geneLocation>
<proteinExistence type="predicted"/>
<sequence>MRDVGDSRIVMMRTRRQGARRIAIRPVAKGLAICAMLEEFP</sequence>
<dbReference type="EMBL" id="CP001626">
    <property type="protein sequence ID" value="ACS60798.1"/>
    <property type="molecule type" value="Genomic_DNA"/>
</dbReference>
<dbReference type="KEGG" id="rlg:Rleg_6041"/>